<evidence type="ECO:0000256" key="1">
    <source>
        <dbReference type="ARBA" id="ARBA00000109"/>
    </source>
</evidence>
<dbReference type="InterPro" id="IPR000999">
    <property type="entry name" value="RNase_III_dom"/>
</dbReference>
<dbReference type="GO" id="GO:0004525">
    <property type="term" value="F:ribonuclease III activity"/>
    <property type="evidence" value="ECO:0007669"/>
    <property type="project" value="UniProtKB-EC"/>
</dbReference>
<dbReference type="SMART" id="SM00358">
    <property type="entry name" value="DSRM"/>
    <property type="match status" value="1"/>
</dbReference>
<dbReference type="Pfam" id="PF14622">
    <property type="entry name" value="Ribonucleas_3_3"/>
    <property type="match status" value="1"/>
</dbReference>
<evidence type="ECO:0000259" key="9">
    <source>
        <dbReference type="PROSITE" id="PS50142"/>
    </source>
</evidence>
<feature type="domain" description="RNase III" evidence="9">
    <location>
        <begin position="3"/>
        <end position="125"/>
    </location>
</feature>
<proteinExistence type="inferred from homology"/>
<dbReference type="InterPro" id="IPR014720">
    <property type="entry name" value="dsRBD_dom"/>
</dbReference>
<dbReference type="SMART" id="SM00535">
    <property type="entry name" value="RIBOc"/>
    <property type="match status" value="1"/>
</dbReference>
<keyword evidence="7" id="KW-0694">RNA-binding</keyword>
<comment type="similarity">
    <text evidence="2">Belongs to the ribonuclease III family.</text>
</comment>
<dbReference type="SUPFAM" id="SSF69065">
    <property type="entry name" value="RNase III domain-like"/>
    <property type="match status" value="1"/>
</dbReference>
<dbReference type="Pfam" id="PF00035">
    <property type="entry name" value="dsrm"/>
    <property type="match status" value="1"/>
</dbReference>
<dbReference type="EMBL" id="CABR01000124">
    <property type="protein sequence ID" value="CBI11141.1"/>
    <property type="molecule type" value="Genomic_DNA"/>
</dbReference>
<dbReference type="PANTHER" id="PTHR11207:SF0">
    <property type="entry name" value="RIBONUCLEASE 3"/>
    <property type="match status" value="1"/>
</dbReference>
<dbReference type="EC" id="3.1.26.3" evidence="3"/>
<evidence type="ECO:0000313" key="10">
    <source>
        <dbReference type="EMBL" id="CBI11141.1"/>
    </source>
</evidence>
<dbReference type="PANTHER" id="PTHR11207">
    <property type="entry name" value="RIBONUCLEASE III"/>
    <property type="match status" value="1"/>
</dbReference>
<evidence type="ECO:0000256" key="3">
    <source>
        <dbReference type="ARBA" id="ARBA00012177"/>
    </source>
</evidence>
<evidence type="ECO:0000256" key="7">
    <source>
        <dbReference type="ARBA" id="ARBA00022884"/>
    </source>
</evidence>
<dbReference type="GO" id="GO:0006364">
    <property type="term" value="P:rRNA processing"/>
    <property type="evidence" value="ECO:0007669"/>
    <property type="project" value="InterPro"/>
</dbReference>
<keyword evidence="6 10" id="KW-0378">Hydrolase</keyword>
<evidence type="ECO:0000256" key="6">
    <source>
        <dbReference type="ARBA" id="ARBA00022801"/>
    </source>
</evidence>
<keyword evidence="5" id="KW-0255">Endonuclease</keyword>
<dbReference type="AlphaFoldDB" id="E6QV68"/>
<feature type="domain" description="DRBM" evidence="8">
    <location>
        <begin position="152"/>
        <end position="222"/>
    </location>
</feature>
<reference evidence="10" key="1">
    <citation type="submission" date="2009-10" db="EMBL/GenBank/DDBJ databases">
        <title>Diversity of trophic interactions inside an arsenic-rich microbial ecosystem.</title>
        <authorList>
            <person name="Bertin P.N."/>
            <person name="Heinrich-Salmeron A."/>
            <person name="Pelletier E."/>
            <person name="Goulhen-Chollet F."/>
            <person name="Arsene-Ploetze F."/>
            <person name="Gallien S."/>
            <person name="Calteau A."/>
            <person name="Vallenet D."/>
            <person name="Casiot C."/>
            <person name="Chane-Woon-Ming B."/>
            <person name="Giloteaux L."/>
            <person name="Barakat M."/>
            <person name="Bonnefoy V."/>
            <person name="Bruneel O."/>
            <person name="Chandler M."/>
            <person name="Cleiss J."/>
            <person name="Duran R."/>
            <person name="Elbaz-Poulichet F."/>
            <person name="Fonknechten N."/>
            <person name="Lauga B."/>
            <person name="Mornico D."/>
            <person name="Ortet P."/>
            <person name="Schaeffer C."/>
            <person name="Siguier P."/>
            <person name="Alexander Thil Smith A."/>
            <person name="Van Dorsselaer A."/>
            <person name="Weissenbach J."/>
            <person name="Medigue C."/>
            <person name="Le Paslier D."/>
        </authorList>
    </citation>
    <scope>NUCLEOTIDE SEQUENCE</scope>
</reference>
<dbReference type="NCBIfam" id="TIGR02191">
    <property type="entry name" value="RNaseIII"/>
    <property type="match status" value="1"/>
</dbReference>
<dbReference type="InterPro" id="IPR036389">
    <property type="entry name" value="RNase_III_sf"/>
</dbReference>
<name>E6QV68_9ZZZZ</name>
<comment type="caution">
    <text evidence="10">The sequence shown here is derived from an EMBL/GenBank/DDBJ whole genome shotgun (WGS) entry which is preliminary data.</text>
</comment>
<evidence type="ECO:0000256" key="5">
    <source>
        <dbReference type="ARBA" id="ARBA00022759"/>
    </source>
</evidence>
<dbReference type="FunFam" id="1.10.1520.10:FF:000001">
    <property type="entry name" value="Ribonuclease 3"/>
    <property type="match status" value="1"/>
</dbReference>
<dbReference type="CDD" id="cd00593">
    <property type="entry name" value="RIBOc"/>
    <property type="match status" value="1"/>
</dbReference>
<keyword evidence="4" id="KW-0540">Nuclease</keyword>
<comment type="catalytic activity">
    <reaction evidence="1">
        <text>Endonucleolytic cleavage to 5'-phosphomonoester.</text>
        <dbReference type="EC" id="3.1.26.3"/>
    </reaction>
</comment>
<dbReference type="CDD" id="cd10845">
    <property type="entry name" value="DSRM_RNAse_III_family"/>
    <property type="match status" value="1"/>
</dbReference>
<gene>
    <name evidence="10" type="primary">rnc</name>
    <name evidence="10" type="ORF">CARN7_1953</name>
</gene>
<organism evidence="10">
    <name type="scientific">mine drainage metagenome</name>
    <dbReference type="NCBI Taxonomy" id="410659"/>
    <lineage>
        <taxon>unclassified sequences</taxon>
        <taxon>metagenomes</taxon>
        <taxon>ecological metagenomes</taxon>
    </lineage>
</organism>
<dbReference type="PROSITE" id="PS50142">
    <property type="entry name" value="RNASE_3_2"/>
    <property type="match status" value="1"/>
</dbReference>
<dbReference type="GO" id="GO:0010468">
    <property type="term" value="P:regulation of gene expression"/>
    <property type="evidence" value="ECO:0007669"/>
    <property type="project" value="TreeGrafter"/>
</dbReference>
<dbReference type="InterPro" id="IPR011907">
    <property type="entry name" value="RNase_III"/>
</dbReference>
<dbReference type="Gene3D" id="1.10.1520.10">
    <property type="entry name" value="Ribonuclease III domain"/>
    <property type="match status" value="1"/>
</dbReference>
<dbReference type="SUPFAM" id="SSF54768">
    <property type="entry name" value="dsRNA-binding domain-like"/>
    <property type="match status" value="1"/>
</dbReference>
<protein>
    <recommendedName>
        <fullName evidence="3">ribonuclease III</fullName>
        <ecNumber evidence="3">3.1.26.3</ecNumber>
    </recommendedName>
</protein>
<dbReference type="PROSITE" id="PS00517">
    <property type="entry name" value="RNASE_3_1"/>
    <property type="match status" value="1"/>
</dbReference>
<evidence type="ECO:0000256" key="2">
    <source>
        <dbReference type="ARBA" id="ARBA00010183"/>
    </source>
</evidence>
<evidence type="ECO:0000256" key="4">
    <source>
        <dbReference type="ARBA" id="ARBA00022722"/>
    </source>
</evidence>
<dbReference type="PROSITE" id="PS50137">
    <property type="entry name" value="DS_RBD"/>
    <property type="match status" value="1"/>
</dbReference>
<sequence>MNTTPLEKHIAYVFKQKNLLKQALTHRSYGTPNNERLEFLGDSVVNCVTAQLLYIRFPAPTEGVLSRLRANLVCQQSLFEIAEQIHLGQYLMMGDGEFKTGGRQRPSTLADALESLFGAILLDGGFDQVNQVITRLYAEKIAAINPDIPDKDAKTLLQEYLQSHHLPLPDYTLVQTSGQAHEQIFYIDCIIPALSLRTHGQAANRRAAEQAAAAIAWQAISLQRPIKAPKPRLNTT</sequence>
<dbReference type="GO" id="GO:0003725">
    <property type="term" value="F:double-stranded RNA binding"/>
    <property type="evidence" value="ECO:0007669"/>
    <property type="project" value="TreeGrafter"/>
</dbReference>
<dbReference type="Gene3D" id="3.30.160.20">
    <property type="match status" value="1"/>
</dbReference>
<evidence type="ECO:0000259" key="8">
    <source>
        <dbReference type="PROSITE" id="PS50137"/>
    </source>
</evidence>
<dbReference type="HAMAP" id="MF_00104">
    <property type="entry name" value="RNase_III"/>
    <property type="match status" value="1"/>
</dbReference>
<accession>E6QV68</accession>